<name>A0A845GCA3_9BURK</name>
<sequence>MNTSIYDKTAKGREEIATRKHQLAPRLRTLLVLIDGRRTEEELLRNVAGLGLTASALSELLAGEFIVLSTSYASLAEVPAETPPEPEPEPVQLPVAAQVQQFQSLYNFYNKTIKSTIGLRGFTLQLKVEKASSVEELRELRVPYLEAVQKAKGSDTAAALALQLDRLLGMAPAADSLTFD</sequence>
<reference evidence="1 2" key="1">
    <citation type="submission" date="2020-01" db="EMBL/GenBank/DDBJ databases">
        <title>Novel species isolated from a subtropical stream in China.</title>
        <authorList>
            <person name="Lu H."/>
        </authorList>
    </citation>
    <scope>NUCLEOTIDE SEQUENCE [LARGE SCALE GENOMIC DNA]</scope>
    <source>
        <strain evidence="1 2">FT82W</strain>
    </source>
</reference>
<gene>
    <name evidence="1" type="ORF">GTP91_25005</name>
</gene>
<accession>A0A845GCA3</accession>
<evidence type="ECO:0008006" key="3">
    <source>
        <dbReference type="Google" id="ProtNLM"/>
    </source>
</evidence>
<organism evidence="1 2">
    <name type="scientific">Duganella vulcania</name>
    <dbReference type="NCBI Taxonomy" id="2692166"/>
    <lineage>
        <taxon>Bacteria</taxon>
        <taxon>Pseudomonadati</taxon>
        <taxon>Pseudomonadota</taxon>
        <taxon>Betaproteobacteria</taxon>
        <taxon>Burkholderiales</taxon>
        <taxon>Oxalobacteraceae</taxon>
        <taxon>Telluria group</taxon>
        <taxon>Duganella</taxon>
    </lineage>
</organism>
<dbReference type="EMBL" id="WWCW01000119">
    <property type="protein sequence ID" value="MYM90419.1"/>
    <property type="molecule type" value="Genomic_DNA"/>
</dbReference>
<proteinExistence type="predicted"/>
<protein>
    <recommendedName>
        <fullName evidence="3">Proline-rich protein</fullName>
    </recommendedName>
</protein>
<evidence type="ECO:0000313" key="2">
    <source>
        <dbReference type="Proteomes" id="UP000470302"/>
    </source>
</evidence>
<dbReference type="RefSeq" id="WP_161099212.1">
    <property type="nucleotide sequence ID" value="NZ_WWCW01000119.1"/>
</dbReference>
<comment type="caution">
    <text evidence="1">The sequence shown here is derived from an EMBL/GenBank/DDBJ whole genome shotgun (WGS) entry which is preliminary data.</text>
</comment>
<dbReference type="AlphaFoldDB" id="A0A845GCA3"/>
<evidence type="ECO:0000313" key="1">
    <source>
        <dbReference type="EMBL" id="MYM90419.1"/>
    </source>
</evidence>
<dbReference type="Proteomes" id="UP000470302">
    <property type="component" value="Unassembled WGS sequence"/>
</dbReference>